<name>A0A9D8PNT7_9DELT</name>
<keyword evidence="1" id="KW-1133">Transmembrane helix</keyword>
<sequence length="66" mass="6893">MVLAIAAGILILIALNWKKVLKNIGRLLLGIFLIVTGVSFMPALGVGGIVAPILAIVAGIFILIER</sequence>
<evidence type="ECO:0000256" key="1">
    <source>
        <dbReference type="SAM" id="Phobius"/>
    </source>
</evidence>
<keyword evidence="1" id="KW-0812">Transmembrane</keyword>
<reference evidence="2" key="1">
    <citation type="journal article" date="2021" name="Environ. Microbiol.">
        <title>Genomic characterization of three novel Desulfobacterota classes expand the metabolic and phylogenetic diversity of the phylum.</title>
        <authorList>
            <person name="Murphy C.L."/>
            <person name="Biggerstaff J."/>
            <person name="Eichhorn A."/>
            <person name="Ewing E."/>
            <person name="Shahan R."/>
            <person name="Soriano D."/>
            <person name="Stewart S."/>
            <person name="VanMol K."/>
            <person name="Walker R."/>
            <person name="Walters P."/>
            <person name="Elshahed M.S."/>
            <person name="Youssef N.H."/>
        </authorList>
    </citation>
    <scope>NUCLEOTIDE SEQUENCE</scope>
    <source>
        <strain evidence="2">Zod_Metabat.24</strain>
    </source>
</reference>
<proteinExistence type="predicted"/>
<dbReference type="Proteomes" id="UP000809273">
    <property type="component" value="Unassembled WGS sequence"/>
</dbReference>
<gene>
    <name evidence="2" type="ORF">JW984_04540</name>
</gene>
<comment type="caution">
    <text evidence="2">The sequence shown here is derived from an EMBL/GenBank/DDBJ whole genome shotgun (WGS) entry which is preliminary data.</text>
</comment>
<organism evidence="2 3">
    <name type="scientific">Candidatus Zymogenus saltonus</name>
    <dbReference type="NCBI Taxonomy" id="2844893"/>
    <lineage>
        <taxon>Bacteria</taxon>
        <taxon>Deltaproteobacteria</taxon>
        <taxon>Candidatus Zymogenia</taxon>
        <taxon>Candidatus Zymogeniales</taxon>
        <taxon>Candidatus Zymogenaceae</taxon>
        <taxon>Candidatus Zymogenus</taxon>
    </lineage>
</organism>
<keyword evidence="1" id="KW-0472">Membrane</keyword>
<evidence type="ECO:0000313" key="2">
    <source>
        <dbReference type="EMBL" id="MBN1572447.1"/>
    </source>
</evidence>
<feature type="transmembrane region" description="Helical" evidence="1">
    <location>
        <begin position="40"/>
        <end position="64"/>
    </location>
</feature>
<dbReference type="AlphaFoldDB" id="A0A9D8PNT7"/>
<accession>A0A9D8PNT7</accession>
<protein>
    <submittedName>
        <fullName evidence="2">Uncharacterized protein</fullName>
    </submittedName>
</protein>
<evidence type="ECO:0000313" key="3">
    <source>
        <dbReference type="Proteomes" id="UP000809273"/>
    </source>
</evidence>
<dbReference type="EMBL" id="JAFGIX010000023">
    <property type="protein sequence ID" value="MBN1572447.1"/>
    <property type="molecule type" value="Genomic_DNA"/>
</dbReference>
<reference evidence="2" key="2">
    <citation type="submission" date="2021-01" db="EMBL/GenBank/DDBJ databases">
        <authorList>
            <person name="Hahn C.R."/>
            <person name="Youssef N.H."/>
            <person name="Elshahed M."/>
        </authorList>
    </citation>
    <scope>NUCLEOTIDE SEQUENCE</scope>
    <source>
        <strain evidence="2">Zod_Metabat.24</strain>
    </source>
</reference>